<sequence>MTVTPDAPGRGDRPKAPEPQDSELSFSGAAASVRAALTTGGEILRFSWQVTRSLPDVRAHWTEVVRQAAILVLSSALIIWAMQFVMGTMCGTEAIYTLKQVGAPIYSVKQVGAPIYSGIFNAWCAVRELVPYMWGYILAAKIGCGLVAEIGSMRIAEEVDALEVMGVDSRSYLVGTRVVAAWLSMPFLYAVSLGMMSLGEILVTVYYVGGVSPGGHMYIFWLYQNPLDFMYSMIKGMTMGTAIVFVACYYGYTVRGGSVEVGKNTARSMVLNMVLIHMIGALGTQLFWGLSPNAPIGN</sequence>
<dbReference type="OrthoDB" id="3745645at2"/>
<keyword evidence="2" id="KW-0472">Membrane</keyword>
<accession>A0A4S8MZM1</accession>
<gene>
    <name evidence="3" type="ORF">E9934_18650</name>
</gene>
<dbReference type="EMBL" id="STGW01000022">
    <property type="protein sequence ID" value="THV08893.1"/>
    <property type="molecule type" value="Genomic_DNA"/>
</dbReference>
<dbReference type="InterPro" id="IPR030802">
    <property type="entry name" value="Permease_MalE"/>
</dbReference>
<feature type="transmembrane region" description="Helical" evidence="2">
    <location>
        <begin position="229"/>
        <end position="250"/>
    </location>
</feature>
<dbReference type="AlphaFoldDB" id="A0A4S8MZM1"/>
<dbReference type="PANTHER" id="PTHR30188:SF13">
    <property type="entry name" value="CONSERVED HYPOTHETICAL INTEGRAL MEMBRANE PROTEIN YRBE3B"/>
    <property type="match status" value="1"/>
</dbReference>
<feature type="region of interest" description="Disordered" evidence="1">
    <location>
        <begin position="1"/>
        <end position="23"/>
    </location>
</feature>
<protein>
    <submittedName>
        <fullName evidence="3">ABC transporter permease</fullName>
    </submittedName>
</protein>
<dbReference type="GO" id="GO:0043190">
    <property type="term" value="C:ATP-binding cassette (ABC) transporter complex"/>
    <property type="evidence" value="ECO:0007669"/>
    <property type="project" value="InterPro"/>
</dbReference>
<feature type="transmembrane region" description="Helical" evidence="2">
    <location>
        <begin position="64"/>
        <end position="82"/>
    </location>
</feature>
<evidence type="ECO:0000256" key="1">
    <source>
        <dbReference type="SAM" id="MobiDB-lite"/>
    </source>
</evidence>
<dbReference type="GO" id="GO:0005548">
    <property type="term" value="F:phospholipid transporter activity"/>
    <property type="evidence" value="ECO:0007669"/>
    <property type="project" value="TreeGrafter"/>
</dbReference>
<evidence type="ECO:0000256" key="2">
    <source>
        <dbReference type="SAM" id="Phobius"/>
    </source>
</evidence>
<evidence type="ECO:0000313" key="3">
    <source>
        <dbReference type="EMBL" id="THV08893.1"/>
    </source>
</evidence>
<dbReference type="PANTHER" id="PTHR30188">
    <property type="entry name" value="ABC TRANSPORTER PERMEASE PROTEIN-RELATED"/>
    <property type="match status" value="1"/>
</dbReference>
<evidence type="ECO:0000313" key="4">
    <source>
        <dbReference type="Proteomes" id="UP000307087"/>
    </source>
</evidence>
<comment type="caution">
    <text evidence="3">The sequence shown here is derived from an EMBL/GenBank/DDBJ whole genome shotgun (WGS) entry which is preliminary data.</text>
</comment>
<proteinExistence type="predicted"/>
<name>A0A4S8MZM1_9ACTN</name>
<keyword evidence="2" id="KW-0812">Transmembrane</keyword>
<feature type="compositionally biased region" description="Basic and acidic residues" evidence="1">
    <location>
        <begin position="9"/>
        <end position="18"/>
    </location>
</feature>
<feature type="transmembrane region" description="Helical" evidence="2">
    <location>
        <begin position="270"/>
        <end position="290"/>
    </location>
</feature>
<dbReference type="Proteomes" id="UP000307087">
    <property type="component" value="Unassembled WGS sequence"/>
</dbReference>
<keyword evidence="2" id="KW-1133">Transmembrane helix</keyword>
<keyword evidence="4" id="KW-1185">Reference proteome</keyword>
<dbReference type="RefSeq" id="WP_136564407.1">
    <property type="nucleotide sequence ID" value="NZ_STGW01000022.1"/>
</dbReference>
<organism evidence="3 4">
    <name type="scientific">Nocardioides caeni</name>
    <dbReference type="NCBI Taxonomy" id="574700"/>
    <lineage>
        <taxon>Bacteria</taxon>
        <taxon>Bacillati</taxon>
        <taxon>Actinomycetota</taxon>
        <taxon>Actinomycetes</taxon>
        <taxon>Propionibacteriales</taxon>
        <taxon>Nocardioidaceae</taxon>
        <taxon>Nocardioides</taxon>
    </lineage>
</organism>
<reference evidence="3 4" key="1">
    <citation type="journal article" date="2009" name="Int. J. Syst. Evol. Microbiol.">
        <title>Nocardioides caeni sp. nov., isolated from wastewater.</title>
        <authorList>
            <person name="Yoon J.H."/>
            <person name="Kang S.J."/>
            <person name="Park S."/>
            <person name="Kim W."/>
            <person name="Oh T.K."/>
        </authorList>
    </citation>
    <scope>NUCLEOTIDE SEQUENCE [LARGE SCALE GENOMIC DNA]</scope>
    <source>
        <strain evidence="3 4">DSM 23134</strain>
    </source>
</reference>
<dbReference type="Pfam" id="PF02405">
    <property type="entry name" value="MlaE"/>
    <property type="match status" value="1"/>
</dbReference>